<dbReference type="EMBL" id="LAZR01031543">
    <property type="protein sequence ID" value="KKL53441.1"/>
    <property type="molecule type" value="Genomic_DNA"/>
</dbReference>
<comment type="caution">
    <text evidence="1">The sequence shown here is derived from an EMBL/GenBank/DDBJ whole genome shotgun (WGS) entry which is preliminary data.</text>
</comment>
<proteinExistence type="predicted"/>
<dbReference type="AlphaFoldDB" id="A0A0F9DHX8"/>
<name>A0A0F9DHX8_9ZZZZ</name>
<evidence type="ECO:0000313" key="1">
    <source>
        <dbReference type="EMBL" id="KKL53441.1"/>
    </source>
</evidence>
<sequence length="56" mass="6141">MLTLAKLAVGIALGAMLVKENKHVDAAYKVLRKKVVTAWETFRPSHADVHEQNGPS</sequence>
<reference evidence="1" key="1">
    <citation type="journal article" date="2015" name="Nature">
        <title>Complex archaea that bridge the gap between prokaryotes and eukaryotes.</title>
        <authorList>
            <person name="Spang A."/>
            <person name="Saw J.H."/>
            <person name="Jorgensen S.L."/>
            <person name="Zaremba-Niedzwiedzka K."/>
            <person name="Martijn J."/>
            <person name="Lind A.E."/>
            <person name="van Eijk R."/>
            <person name="Schleper C."/>
            <person name="Guy L."/>
            <person name="Ettema T.J."/>
        </authorList>
    </citation>
    <scope>NUCLEOTIDE SEQUENCE</scope>
</reference>
<gene>
    <name evidence="1" type="ORF">LCGC14_2275400</name>
</gene>
<organism evidence="1">
    <name type="scientific">marine sediment metagenome</name>
    <dbReference type="NCBI Taxonomy" id="412755"/>
    <lineage>
        <taxon>unclassified sequences</taxon>
        <taxon>metagenomes</taxon>
        <taxon>ecological metagenomes</taxon>
    </lineage>
</organism>
<accession>A0A0F9DHX8</accession>
<protein>
    <submittedName>
        <fullName evidence="1">Uncharacterized protein</fullName>
    </submittedName>
</protein>